<keyword evidence="2" id="KW-1185">Reference proteome</keyword>
<protein>
    <submittedName>
        <fullName evidence="1">14384_t:CDS:1</fullName>
    </submittedName>
</protein>
<proteinExistence type="predicted"/>
<name>A0ACA9QPQ1_9GLOM</name>
<dbReference type="Proteomes" id="UP000789525">
    <property type="component" value="Unassembled WGS sequence"/>
</dbReference>
<dbReference type="EMBL" id="CAJVPT010054511">
    <property type="protein sequence ID" value="CAG8753501.1"/>
    <property type="molecule type" value="Genomic_DNA"/>
</dbReference>
<gene>
    <name evidence="1" type="ORF">ACOLOM_LOCUS12823</name>
</gene>
<feature type="non-terminal residue" evidence="1">
    <location>
        <position position="1"/>
    </location>
</feature>
<evidence type="ECO:0000313" key="1">
    <source>
        <dbReference type="EMBL" id="CAG8753501.1"/>
    </source>
</evidence>
<organism evidence="1 2">
    <name type="scientific">Acaulospora colombiana</name>
    <dbReference type="NCBI Taxonomy" id="27376"/>
    <lineage>
        <taxon>Eukaryota</taxon>
        <taxon>Fungi</taxon>
        <taxon>Fungi incertae sedis</taxon>
        <taxon>Mucoromycota</taxon>
        <taxon>Glomeromycotina</taxon>
        <taxon>Glomeromycetes</taxon>
        <taxon>Diversisporales</taxon>
        <taxon>Acaulosporaceae</taxon>
        <taxon>Acaulospora</taxon>
    </lineage>
</organism>
<evidence type="ECO:0000313" key="2">
    <source>
        <dbReference type="Proteomes" id="UP000789525"/>
    </source>
</evidence>
<sequence>ASVNQWIITQDKNWVLPPPTIGVSLAQICPTDVEIKPWMKFTRHPISWDGMTDAGGKSGKKLVLIGAAAAKASVNGKLPTRAPSHEEDPLEGLHLLMDYPSDEKPSYSYALMTRFAILGSPFKSLSLAEIYIMLEAKFPWFAREDNKWRDSIRYNLSSNNWFVKTKRALHQPGVGNLWTVDEESPGGPKRPRKGRNSKGGSAFTDIDDEEDEDHEGEEPAPSRPSATEQAAQAGTSRNGTLMLTFDSKQRVPLDTQQAERGASAHANHNLISRVSTRQQAPGAPPTRPPLTSQTPPDPTPHNEARPPKP</sequence>
<comment type="caution">
    <text evidence="1">The sequence shown here is derived from an EMBL/GenBank/DDBJ whole genome shotgun (WGS) entry which is preliminary data.</text>
</comment>
<reference evidence="1" key="1">
    <citation type="submission" date="2021-06" db="EMBL/GenBank/DDBJ databases">
        <authorList>
            <person name="Kallberg Y."/>
            <person name="Tangrot J."/>
            <person name="Rosling A."/>
        </authorList>
    </citation>
    <scope>NUCLEOTIDE SEQUENCE</scope>
    <source>
        <strain evidence="1">CL356</strain>
    </source>
</reference>
<accession>A0ACA9QPQ1</accession>
<feature type="non-terminal residue" evidence="1">
    <location>
        <position position="309"/>
    </location>
</feature>